<evidence type="ECO:0000256" key="1">
    <source>
        <dbReference type="ARBA" id="ARBA00008226"/>
    </source>
</evidence>
<evidence type="ECO:0000259" key="11">
    <source>
        <dbReference type="PROSITE" id="PS50862"/>
    </source>
</evidence>
<name>A0A1F4XLY9_9BACT</name>
<dbReference type="InterPro" id="IPR044136">
    <property type="entry name" value="Lys-tRNA-ligase_II_N"/>
</dbReference>
<evidence type="ECO:0000256" key="8">
    <source>
        <dbReference type="ARBA" id="ARBA00048573"/>
    </source>
</evidence>
<dbReference type="InterPro" id="IPR018149">
    <property type="entry name" value="Lys-tRNA-synth_II_C"/>
</dbReference>
<dbReference type="GO" id="GO:0006430">
    <property type="term" value="P:lysyl-tRNA aminoacylation"/>
    <property type="evidence" value="ECO:0007669"/>
    <property type="project" value="UniProtKB-UniRule"/>
</dbReference>
<feature type="binding site" evidence="9">
    <location>
        <position position="407"/>
    </location>
    <ligand>
        <name>Mg(2+)</name>
        <dbReference type="ChEBI" id="CHEBI:18420"/>
        <label>2</label>
    </ligand>
</feature>
<dbReference type="AlphaFoldDB" id="A0A1F4XLY9"/>
<comment type="caution">
    <text evidence="9">Lacks conserved residue(s) required for the propagation of feature annotation.</text>
</comment>
<evidence type="ECO:0000313" key="12">
    <source>
        <dbReference type="EMBL" id="OGC82656.1"/>
    </source>
</evidence>
<dbReference type="InterPro" id="IPR045864">
    <property type="entry name" value="aa-tRNA-synth_II/BPL/LPL"/>
</dbReference>
<evidence type="ECO:0000256" key="4">
    <source>
        <dbReference type="ARBA" id="ARBA00022741"/>
    </source>
</evidence>
<protein>
    <recommendedName>
        <fullName evidence="9">Lysine--tRNA ligase</fullName>
        <ecNumber evidence="9">6.1.1.6</ecNumber>
    </recommendedName>
    <alternativeName>
        <fullName evidence="9">Lysyl-tRNA synthetase</fullName>
        <shortName evidence="9">LysRS</shortName>
    </alternativeName>
</protein>
<evidence type="ECO:0000256" key="9">
    <source>
        <dbReference type="HAMAP-Rule" id="MF_00252"/>
    </source>
</evidence>
<comment type="subcellular location">
    <subcellularLocation>
        <location evidence="9">Cytoplasm</location>
    </subcellularLocation>
</comment>
<reference evidence="12 13" key="1">
    <citation type="journal article" date="2016" name="Nat. Commun.">
        <title>Thousands of microbial genomes shed light on interconnected biogeochemical processes in an aquifer system.</title>
        <authorList>
            <person name="Anantharaman K."/>
            <person name="Brown C.T."/>
            <person name="Hug L.A."/>
            <person name="Sharon I."/>
            <person name="Castelle C.J."/>
            <person name="Probst A.J."/>
            <person name="Thomas B.C."/>
            <person name="Singh A."/>
            <person name="Wilkins M.J."/>
            <person name="Karaoz U."/>
            <person name="Brodie E.L."/>
            <person name="Williams K.H."/>
            <person name="Hubbard S.S."/>
            <person name="Banfield J.F."/>
        </authorList>
    </citation>
    <scope>NUCLEOTIDE SEQUENCE [LARGE SCALE GENOMIC DNA]</scope>
</reference>
<dbReference type="Pfam" id="PF01336">
    <property type="entry name" value="tRNA_anti-codon"/>
    <property type="match status" value="1"/>
</dbReference>
<dbReference type="FunFam" id="2.40.50.140:FF:000024">
    <property type="entry name" value="Lysine--tRNA ligase"/>
    <property type="match status" value="1"/>
</dbReference>
<comment type="subunit">
    <text evidence="9">Homodimer.</text>
</comment>
<dbReference type="HAMAP" id="MF_00252">
    <property type="entry name" value="Lys_tRNA_synth_class2"/>
    <property type="match status" value="1"/>
</dbReference>
<dbReference type="PRINTS" id="PR00982">
    <property type="entry name" value="TRNASYNTHLYS"/>
</dbReference>
<dbReference type="GO" id="GO:0004824">
    <property type="term" value="F:lysine-tRNA ligase activity"/>
    <property type="evidence" value="ECO:0007669"/>
    <property type="project" value="UniProtKB-UniRule"/>
</dbReference>
<evidence type="ECO:0000256" key="3">
    <source>
        <dbReference type="ARBA" id="ARBA00022723"/>
    </source>
</evidence>
<dbReference type="InterPro" id="IPR004365">
    <property type="entry name" value="NA-bd_OB_tRNA"/>
</dbReference>
<keyword evidence="9" id="KW-0963">Cytoplasm</keyword>
<evidence type="ECO:0000256" key="10">
    <source>
        <dbReference type="RuleBase" id="RU000336"/>
    </source>
</evidence>
<organism evidence="12 13">
    <name type="scientific">Candidatus Abawacabacteria bacterium RBG_16_42_10</name>
    <dbReference type="NCBI Taxonomy" id="1817814"/>
    <lineage>
        <taxon>Bacteria</taxon>
        <taxon>Candidatus Abawacaibacteriota</taxon>
    </lineage>
</organism>
<dbReference type="InterPro" id="IPR002313">
    <property type="entry name" value="Lys-tRNA-ligase_II"/>
</dbReference>
<keyword evidence="3 9" id="KW-0479">Metal-binding</keyword>
<dbReference type="GO" id="GO:0000049">
    <property type="term" value="F:tRNA binding"/>
    <property type="evidence" value="ECO:0007669"/>
    <property type="project" value="TreeGrafter"/>
</dbReference>
<dbReference type="SUPFAM" id="SSF55681">
    <property type="entry name" value="Class II aaRS and biotin synthetases"/>
    <property type="match status" value="1"/>
</dbReference>
<dbReference type="Gene3D" id="2.40.50.140">
    <property type="entry name" value="Nucleic acid-binding proteins"/>
    <property type="match status" value="1"/>
</dbReference>
<keyword evidence="5 9" id="KW-0067">ATP-binding</keyword>
<dbReference type="STRING" id="1817814.A2V81_03435"/>
<feature type="binding site" evidence="9">
    <location>
        <position position="407"/>
    </location>
    <ligand>
        <name>Mg(2+)</name>
        <dbReference type="ChEBI" id="CHEBI:18420"/>
        <label>1</label>
    </ligand>
</feature>
<dbReference type="PROSITE" id="PS50862">
    <property type="entry name" value="AA_TRNA_LIGASE_II"/>
    <property type="match status" value="1"/>
</dbReference>
<dbReference type="GO" id="GO:0005524">
    <property type="term" value="F:ATP binding"/>
    <property type="evidence" value="ECO:0007669"/>
    <property type="project" value="UniProtKB-UniRule"/>
</dbReference>
<evidence type="ECO:0000256" key="5">
    <source>
        <dbReference type="ARBA" id="ARBA00022840"/>
    </source>
</evidence>
<keyword evidence="9 10" id="KW-0460">Magnesium</keyword>
<comment type="cofactor">
    <cofactor evidence="9 10">
        <name>Mg(2+)</name>
        <dbReference type="ChEBI" id="CHEBI:18420"/>
    </cofactor>
    <text evidence="9 10">Binds 3 Mg(2+) ions per subunit.</text>
</comment>
<keyword evidence="2 9" id="KW-0436">Ligase</keyword>
<dbReference type="GO" id="GO:0000287">
    <property type="term" value="F:magnesium ion binding"/>
    <property type="evidence" value="ECO:0007669"/>
    <property type="project" value="UniProtKB-UniRule"/>
</dbReference>
<dbReference type="NCBIfam" id="TIGR00499">
    <property type="entry name" value="lysS_bact"/>
    <property type="match status" value="1"/>
</dbReference>
<gene>
    <name evidence="9" type="primary">lysS</name>
    <name evidence="12" type="ORF">A2V81_03435</name>
</gene>
<keyword evidence="7 9" id="KW-0030">Aminoacyl-tRNA synthetase</keyword>
<dbReference type="PANTHER" id="PTHR42918">
    <property type="entry name" value="LYSYL-TRNA SYNTHETASE"/>
    <property type="match status" value="1"/>
</dbReference>
<dbReference type="EC" id="6.1.1.6" evidence="9"/>
<comment type="similarity">
    <text evidence="1 9">Belongs to the class-II aminoacyl-tRNA synthetase family.</text>
</comment>
<evidence type="ECO:0000313" key="13">
    <source>
        <dbReference type="Proteomes" id="UP000177614"/>
    </source>
</evidence>
<evidence type="ECO:0000256" key="7">
    <source>
        <dbReference type="ARBA" id="ARBA00023146"/>
    </source>
</evidence>
<accession>A0A1F4XLY9</accession>
<comment type="catalytic activity">
    <reaction evidence="8 9 10">
        <text>tRNA(Lys) + L-lysine + ATP = L-lysyl-tRNA(Lys) + AMP + diphosphate</text>
        <dbReference type="Rhea" id="RHEA:20792"/>
        <dbReference type="Rhea" id="RHEA-COMP:9696"/>
        <dbReference type="Rhea" id="RHEA-COMP:9697"/>
        <dbReference type="ChEBI" id="CHEBI:30616"/>
        <dbReference type="ChEBI" id="CHEBI:32551"/>
        <dbReference type="ChEBI" id="CHEBI:33019"/>
        <dbReference type="ChEBI" id="CHEBI:78442"/>
        <dbReference type="ChEBI" id="CHEBI:78529"/>
        <dbReference type="ChEBI" id="CHEBI:456215"/>
        <dbReference type="EC" id="6.1.1.6"/>
    </reaction>
</comment>
<dbReference type="CDD" id="cd04322">
    <property type="entry name" value="LysRS_N"/>
    <property type="match status" value="1"/>
</dbReference>
<evidence type="ECO:0000256" key="2">
    <source>
        <dbReference type="ARBA" id="ARBA00022598"/>
    </source>
</evidence>
<dbReference type="SUPFAM" id="SSF50249">
    <property type="entry name" value="Nucleic acid-binding proteins"/>
    <property type="match status" value="1"/>
</dbReference>
<dbReference type="Pfam" id="PF00152">
    <property type="entry name" value="tRNA-synt_2"/>
    <property type="match status" value="1"/>
</dbReference>
<keyword evidence="6 9" id="KW-0648">Protein biosynthesis</keyword>
<evidence type="ECO:0000256" key="6">
    <source>
        <dbReference type="ARBA" id="ARBA00022917"/>
    </source>
</evidence>
<dbReference type="InterPro" id="IPR006195">
    <property type="entry name" value="aa-tRNA-synth_II"/>
</dbReference>
<dbReference type="NCBIfam" id="NF001756">
    <property type="entry name" value="PRK00484.1"/>
    <property type="match status" value="1"/>
</dbReference>
<feature type="domain" description="Aminoacyl-transfer RNA synthetases class-II family profile" evidence="11">
    <location>
        <begin position="162"/>
        <end position="484"/>
    </location>
</feature>
<sequence length="493" mass="56635">MNDVRKVRLEKLAKIRELGVNPYPDRFERTHSLSDAKNLAIGTKNVKIAGRLMTTRGMGKLTFAHLQDFSGRLQVVLQKEKIGEERYAFFADLIDNGDFIGCEGEIFQTKHGEISLLVESFVLLSKSLRPLPEKWHGVQNRELIYRERYLDLISNPDSLKRFQFRTNFIKEIRAYLEKNNFWEIDTPALCNKASGALAKPFITHHNALDTDVYLRIAPETYLKRAVVGGFERVFEFARCFRNEGVDPSHLQDFTMLEYYVAYWNYEDNMAFTEKMLVDVLQKLTGSLEFDVIGRDFETITRVDFTGPWPRVALRNLILEDSGIDIDTFPDAENLRKEIKKKKIDIQDIDKLGRGNLIDGLYKKVSRPKLIKPTFVIKQPTDQSPLARLNDDDPTVTDRFQLVVNTWEVVNAYSELVDPVDQADRFETQAADKAGGDEEAHGTDDDYIRAMEHGMPPMSGWGMGIDRIVALLTAQPNVRDVVLFPLMREEEKVD</sequence>
<dbReference type="EMBL" id="MEWR01000001">
    <property type="protein sequence ID" value="OGC82656.1"/>
    <property type="molecule type" value="Genomic_DNA"/>
</dbReference>
<dbReference type="Proteomes" id="UP000177614">
    <property type="component" value="Unassembled WGS sequence"/>
</dbReference>
<dbReference type="Gene3D" id="3.30.930.10">
    <property type="entry name" value="Bira Bifunctional Protein, Domain 2"/>
    <property type="match status" value="1"/>
</dbReference>
<dbReference type="GO" id="GO:0005829">
    <property type="term" value="C:cytosol"/>
    <property type="evidence" value="ECO:0007669"/>
    <property type="project" value="TreeGrafter"/>
</dbReference>
<proteinExistence type="inferred from homology"/>
<keyword evidence="4 9" id="KW-0547">Nucleotide-binding</keyword>
<comment type="caution">
    <text evidence="12">The sequence shown here is derived from an EMBL/GenBank/DDBJ whole genome shotgun (WGS) entry which is preliminary data.</text>
</comment>
<dbReference type="InterPro" id="IPR012340">
    <property type="entry name" value="NA-bd_OB-fold"/>
</dbReference>
<dbReference type="PANTHER" id="PTHR42918:SF15">
    <property type="entry name" value="LYSINE--TRNA LIGASE, CHLOROPLASTIC_MITOCHONDRIAL"/>
    <property type="match status" value="1"/>
</dbReference>
<dbReference type="InterPro" id="IPR004364">
    <property type="entry name" value="Aa-tRNA-synt_II"/>
</dbReference>